<dbReference type="EMBL" id="JAERQJ010000002">
    <property type="protein sequence ID" value="MBL0682880.1"/>
    <property type="molecule type" value="Genomic_DNA"/>
</dbReference>
<evidence type="ECO:0000313" key="2">
    <source>
        <dbReference type="EMBL" id="MBL0682880.1"/>
    </source>
</evidence>
<reference evidence="2" key="1">
    <citation type="submission" date="2021-01" db="EMBL/GenBank/DDBJ databases">
        <authorList>
            <person name="Zhong Y.L."/>
        </authorList>
    </citation>
    <scope>NUCLEOTIDE SEQUENCE</scope>
    <source>
        <strain evidence="2">KCTC 23302</strain>
    </source>
</reference>
<protein>
    <recommendedName>
        <fullName evidence="4">DUF3999 domain-containing protein</fullName>
    </recommendedName>
</protein>
<sequence>MIKSIRPLFLLLTGIISAQQPQIEGKLSEVKSDGLYKIKVLHDVRSYSKEDLSDFRIWDSKGEQVPYFVYPDDQETQISNFSEFEIISKVSLPDSITTYIFINPNDKINKAVLSIANYEGNKTYSLQGSNDQKQWFGLVNSQNLYAIKSTTATSVYKVIDFPLCSYKYLKLIFNDRTSLPINLLKIGTATTKILKSPLEEISVKNTSSAKLVKEKKTKIHVVFNAPEIINQLKFNISEPKLYNRKARIYTLRTREVKHQVETYEHHIANFTISSDQNIKFPPISFFEKEVYIEIENQDNPQLTFSSIQFFQIPVFVAADLKQGETYAITSGDKNLNKPNYDLKYFSAEISGNLPEARIISVKQNQDKDSIVEKPVPFWQKSWFMWACISIATLMIGYFAFSLLKDLKQENK</sequence>
<proteinExistence type="predicted"/>
<name>A0A937A0Q1_9FLAO</name>
<keyword evidence="1" id="KW-1133">Transmembrane helix</keyword>
<gene>
    <name evidence="2" type="ORF">JJQ60_05075</name>
</gene>
<keyword evidence="1" id="KW-0812">Transmembrane</keyword>
<dbReference type="Proteomes" id="UP000651057">
    <property type="component" value="Unassembled WGS sequence"/>
</dbReference>
<keyword evidence="1" id="KW-0472">Membrane</keyword>
<comment type="caution">
    <text evidence="2">The sequence shown here is derived from an EMBL/GenBank/DDBJ whole genome shotgun (WGS) entry which is preliminary data.</text>
</comment>
<evidence type="ECO:0008006" key="4">
    <source>
        <dbReference type="Google" id="ProtNLM"/>
    </source>
</evidence>
<evidence type="ECO:0000313" key="3">
    <source>
        <dbReference type="Proteomes" id="UP000651057"/>
    </source>
</evidence>
<feature type="transmembrane region" description="Helical" evidence="1">
    <location>
        <begin position="382"/>
        <end position="403"/>
    </location>
</feature>
<keyword evidence="3" id="KW-1185">Reference proteome</keyword>
<dbReference type="RefSeq" id="WP_201917361.1">
    <property type="nucleotide sequence ID" value="NZ_BAABAX010000023.1"/>
</dbReference>
<dbReference type="AlphaFoldDB" id="A0A937A0Q1"/>
<organism evidence="2 3">
    <name type="scientific">Aquimarina mytili</name>
    <dbReference type="NCBI Taxonomy" id="874423"/>
    <lineage>
        <taxon>Bacteria</taxon>
        <taxon>Pseudomonadati</taxon>
        <taxon>Bacteroidota</taxon>
        <taxon>Flavobacteriia</taxon>
        <taxon>Flavobacteriales</taxon>
        <taxon>Flavobacteriaceae</taxon>
        <taxon>Aquimarina</taxon>
    </lineage>
</organism>
<evidence type="ECO:0000256" key="1">
    <source>
        <dbReference type="SAM" id="Phobius"/>
    </source>
</evidence>
<accession>A0A937A0Q1</accession>